<dbReference type="GO" id="GO:0047480">
    <property type="term" value="F:UDP-N-acetylmuramoyl-tripeptide-D-alanyl-D-alanine ligase activity"/>
    <property type="evidence" value="ECO:0007669"/>
    <property type="project" value="InterPro"/>
</dbReference>
<keyword evidence="8" id="KW-0131">Cell cycle</keyword>
<dbReference type="GO" id="GO:0005524">
    <property type="term" value="F:ATP binding"/>
    <property type="evidence" value="ECO:0007669"/>
    <property type="project" value="UniProtKB-KW"/>
</dbReference>
<proteinExistence type="inferred from homology"/>
<dbReference type="InterPro" id="IPR036565">
    <property type="entry name" value="Mur-like_cat_sf"/>
</dbReference>
<accession>A0A6J7I748</accession>
<protein>
    <recommendedName>
        <fullName evidence="10">UDP-MurNAc-pentapeptide synthetase</fullName>
    </recommendedName>
</protein>
<dbReference type="PANTHER" id="PTHR43024">
    <property type="entry name" value="UDP-N-ACETYLMURAMOYL-TRIPEPTIDE--D-ALANYL-D-ALANINE LIGASE"/>
    <property type="match status" value="1"/>
</dbReference>
<keyword evidence="1" id="KW-0963">Cytoplasm</keyword>
<evidence type="ECO:0000259" key="11">
    <source>
        <dbReference type="Pfam" id="PF01225"/>
    </source>
</evidence>
<reference evidence="14" key="1">
    <citation type="submission" date="2020-05" db="EMBL/GenBank/DDBJ databases">
        <authorList>
            <person name="Chiriac C."/>
            <person name="Salcher M."/>
            <person name="Ghai R."/>
            <person name="Kavagutti S V."/>
        </authorList>
    </citation>
    <scope>NUCLEOTIDE SEQUENCE</scope>
</reference>
<dbReference type="InterPro" id="IPR013221">
    <property type="entry name" value="Mur_ligase_cen"/>
</dbReference>
<keyword evidence="5" id="KW-0067">ATP-binding</keyword>
<evidence type="ECO:0000256" key="8">
    <source>
        <dbReference type="ARBA" id="ARBA00023306"/>
    </source>
</evidence>
<keyword evidence="2" id="KW-0436">Ligase</keyword>
<name>A0A6J7I748_9ZZZZ</name>
<keyword evidence="4" id="KW-0547">Nucleotide-binding</keyword>
<dbReference type="InterPro" id="IPR005863">
    <property type="entry name" value="UDP-N-AcMur_synth"/>
</dbReference>
<evidence type="ECO:0000313" key="14">
    <source>
        <dbReference type="EMBL" id="CAB4926675.1"/>
    </source>
</evidence>
<evidence type="ECO:0000256" key="7">
    <source>
        <dbReference type="ARBA" id="ARBA00022984"/>
    </source>
</evidence>
<dbReference type="AlphaFoldDB" id="A0A6J7I748"/>
<organism evidence="14">
    <name type="scientific">freshwater metagenome</name>
    <dbReference type="NCBI Taxonomy" id="449393"/>
    <lineage>
        <taxon>unclassified sequences</taxon>
        <taxon>metagenomes</taxon>
        <taxon>ecological metagenomes</taxon>
    </lineage>
</organism>
<evidence type="ECO:0000256" key="3">
    <source>
        <dbReference type="ARBA" id="ARBA00022618"/>
    </source>
</evidence>
<dbReference type="Pfam" id="PF01225">
    <property type="entry name" value="Mur_ligase"/>
    <property type="match status" value="1"/>
</dbReference>
<dbReference type="Pfam" id="PF08245">
    <property type="entry name" value="Mur_ligase_M"/>
    <property type="match status" value="1"/>
</dbReference>
<feature type="domain" description="Mur ligase central" evidence="13">
    <location>
        <begin position="113"/>
        <end position="249"/>
    </location>
</feature>
<dbReference type="InterPro" id="IPR004101">
    <property type="entry name" value="Mur_ligase_C"/>
</dbReference>
<sequence length="433" mass="44278">MRSWDAQRIAVEACAELVDAGPTVRPPGPTRVVIDSRSASAGDLFAGLRGERHDGGRFAADALAAGAWGVLVGEEHREVRGPGAVLVAPDPLAALQRLASAWRHELGCPVIAITGSTGKTSTKDILRGMLAPQRSVVATDENRNNELGLPLTILGAPEDTDVLVLEMGMRGAGQIAELAAIAQADVGVIVSVGPVHLELLGSVEAIAAAKAELCAALPAHGVAVVPAGERLLEPHLDIAARVVTFGPGGDVAALPDGLDLPLSSAHMRTNALAALAAARAIGVEPTGRVEVSLSRLRGERIDVGRDIVVIDDCYNANPMSMQAALDDLAETAHGRRVAVLGNMLELGPDERRFHAELGAQARAAGVELLVTVGSLAAHAGASYGGPVQAVATAADAAALLPRLVEPGDTVLVKASRGVGLEVVAQALIEARGA</sequence>
<dbReference type="SUPFAM" id="SSF63418">
    <property type="entry name" value="MurE/MurF N-terminal domain"/>
    <property type="match status" value="1"/>
</dbReference>
<evidence type="ECO:0000256" key="4">
    <source>
        <dbReference type="ARBA" id="ARBA00022741"/>
    </source>
</evidence>
<keyword evidence="9" id="KW-0961">Cell wall biogenesis/degradation</keyword>
<dbReference type="Pfam" id="PF02875">
    <property type="entry name" value="Mur_ligase_C"/>
    <property type="match status" value="1"/>
</dbReference>
<evidence type="ECO:0000256" key="5">
    <source>
        <dbReference type="ARBA" id="ARBA00022840"/>
    </source>
</evidence>
<dbReference type="SUPFAM" id="SSF53623">
    <property type="entry name" value="MurD-like peptide ligases, catalytic domain"/>
    <property type="match status" value="1"/>
</dbReference>
<keyword evidence="3" id="KW-0132">Cell division</keyword>
<dbReference type="InterPro" id="IPR036615">
    <property type="entry name" value="Mur_ligase_C_dom_sf"/>
</dbReference>
<feature type="domain" description="Mur ligase N-terminal catalytic" evidence="11">
    <location>
        <begin position="32"/>
        <end position="76"/>
    </location>
</feature>
<keyword evidence="7" id="KW-0573">Peptidoglycan synthesis</keyword>
<evidence type="ECO:0000256" key="10">
    <source>
        <dbReference type="ARBA" id="ARBA00031461"/>
    </source>
</evidence>
<dbReference type="NCBIfam" id="TIGR01143">
    <property type="entry name" value="murF"/>
    <property type="match status" value="1"/>
</dbReference>
<evidence type="ECO:0000256" key="6">
    <source>
        <dbReference type="ARBA" id="ARBA00022960"/>
    </source>
</evidence>
<feature type="domain" description="Mur ligase C-terminal" evidence="12">
    <location>
        <begin position="297"/>
        <end position="416"/>
    </location>
</feature>
<evidence type="ECO:0000259" key="12">
    <source>
        <dbReference type="Pfam" id="PF02875"/>
    </source>
</evidence>
<evidence type="ECO:0000256" key="2">
    <source>
        <dbReference type="ARBA" id="ARBA00022598"/>
    </source>
</evidence>
<dbReference type="Gene3D" id="3.40.1390.10">
    <property type="entry name" value="MurE/MurF, N-terminal domain"/>
    <property type="match status" value="1"/>
</dbReference>
<evidence type="ECO:0000256" key="9">
    <source>
        <dbReference type="ARBA" id="ARBA00023316"/>
    </source>
</evidence>
<dbReference type="PANTHER" id="PTHR43024:SF1">
    <property type="entry name" value="UDP-N-ACETYLMURAMOYL-TRIPEPTIDE--D-ALANYL-D-ALANINE LIGASE"/>
    <property type="match status" value="1"/>
</dbReference>
<dbReference type="EMBL" id="CAFBMX010000004">
    <property type="protein sequence ID" value="CAB4926675.1"/>
    <property type="molecule type" value="Genomic_DNA"/>
</dbReference>
<dbReference type="InterPro" id="IPR000713">
    <property type="entry name" value="Mur_ligase_N"/>
</dbReference>
<dbReference type="Gene3D" id="3.40.1190.10">
    <property type="entry name" value="Mur-like, catalytic domain"/>
    <property type="match status" value="1"/>
</dbReference>
<dbReference type="HAMAP" id="MF_02019">
    <property type="entry name" value="MurF"/>
    <property type="match status" value="1"/>
</dbReference>
<dbReference type="InterPro" id="IPR035911">
    <property type="entry name" value="MurE/MurF_N"/>
</dbReference>
<dbReference type="GO" id="GO:0071555">
    <property type="term" value="P:cell wall organization"/>
    <property type="evidence" value="ECO:0007669"/>
    <property type="project" value="UniProtKB-KW"/>
</dbReference>
<gene>
    <name evidence="14" type="ORF">UFOPK3674_00892</name>
</gene>
<dbReference type="GO" id="GO:0009252">
    <property type="term" value="P:peptidoglycan biosynthetic process"/>
    <property type="evidence" value="ECO:0007669"/>
    <property type="project" value="UniProtKB-KW"/>
</dbReference>
<evidence type="ECO:0000259" key="13">
    <source>
        <dbReference type="Pfam" id="PF08245"/>
    </source>
</evidence>
<dbReference type="GO" id="GO:0008360">
    <property type="term" value="P:regulation of cell shape"/>
    <property type="evidence" value="ECO:0007669"/>
    <property type="project" value="UniProtKB-KW"/>
</dbReference>
<dbReference type="GO" id="GO:0051301">
    <property type="term" value="P:cell division"/>
    <property type="evidence" value="ECO:0007669"/>
    <property type="project" value="UniProtKB-KW"/>
</dbReference>
<keyword evidence="6" id="KW-0133">Cell shape</keyword>
<evidence type="ECO:0000256" key="1">
    <source>
        <dbReference type="ARBA" id="ARBA00022490"/>
    </source>
</evidence>
<dbReference type="InterPro" id="IPR051046">
    <property type="entry name" value="MurCDEF_CellWall_CoF430Synth"/>
</dbReference>
<dbReference type="SUPFAM" id="SSF53244">
    <property type="entry name" value="MurD-like peptide ligases, peptide-binding domain"/>
    <property type="match status" value="1"/>
</dbReference>
<dbReference type="Gene3D" id="3.90.190.20">
    <property type="entry name" value="Mur ligase, C-terminal domain"/>
    <property type="match status" value="1"/>
</dbReference>